<dbReference type="SUPFAM" id="SSF63520">
    <property type="entry name" value="PTS-regulatory domain, PRD"/>
    <property type="match status" value="2"/>
</dbReference>
<evidence type="ECO:0000313" key="10">
    <source>
        <dbReference type="Proteomes" id="UP000291949"/>
    </source>
</evidence>
<dbReference type="InterPro" id="IPR036388">
    <property type="entry name" value="WH-like_DNA-bd_sf"/>
</dbReference>
<dbReference type="InterPro" id="IPR013196">
    <property type="entry name" value="HTH_11"/>
</dbReference>
<evidence type="ECO:0000313" key="11">
    <source>
        <dbReference type="Proteomes" id="UP000538955"/>
    </source>
</evidence>
<dbReference type="InterPro" id="IPR016152">
    <property type="entry name" value="PTrfase/Anion_transptr"/>
</dbReference>
<dbReference type="Proteomes" id="UP000550736">
    <property type="component" value="Unassembled WGS sequence"/>
</dbReference>
<dbReference type="SUPFAM" id="SSF46785">
    <property type="entry name" value="Winged helix' DNA-binding domain"/>
    <property type="match status" value="1"/>
</dbReference>
<dbReference type="Pfam" id="PF00359">
    <property type="entry name" value="PTS_EIIA_2"/>
    <property type="match status" value="1"/>
</dbReference>
<reference evidence="9 10" key="1">
    <citation type="journal article" date="2019" name="Sci. Transl. Med.">
        <title>Quorum sensing between bacterial species on the skin protects against epidermal injury in atopic dermatitis.</title>
        <authorList>
            <person name="Williams M.R."/>
        </authorList>
    </citation>
    <scope>NUCLEOTIDE SEQUENCE [LARGE SCALE GENOMIC DNA]</scope>
    <source>
        <strain evidence="9 10">H8</strain>
    </source>
</reference>
<accession>A0A7Z8E353</accession>
<dbReference type="Gene3D" id="3.40.930.10">
    <property type="entry name" value="Mannitol-specific EII, Chain A"/>
    <property type="match status" value="1"/>
</dbReference>
<comment type="caution">
    <text evidence="9">The sequence shown here is derived from an EMBL/GenBank/DDBJ whole genome shotgun (WGS) entry which is preliminary data.</text>
</comment>
<dbReference type="GO" id="GO:0006355">
    <property type="term" value="P:regulation of DNA-templated transcription"/>
    <property type="evidence" value="ECO:0007669"/>
    <property type="project" value="InterPro"/>
</dbReference>
<dbReference type="AlphaFoldDB" id="A0A7Z8E353"/>
<dbReference type="Proteomes" id="UP000291949">
    <property type="component" value="Unassembled WGS sequence"/>
</dbReference>
<dbReference type="Gene3D" id="1.10.10.10">
    <property type="entry name" value="Winged helix-like DNA-binding domain superfamily/Winged helix DNA-binding domain"/>
    <property type="match status" value="1"/>
</dbReference>
<dbReference type="Gene3D" id="1.10.1790.10">
    <property type="entry name" value="PRD domain"/>
    <property type="match status" value="1"/>
</dbReference>
<organism evidence="9 10">
    <name type="scientific">Staphylococcus capitis</name>
    <dbReference type="NCBI Taxonomy" id="29388"/>
    <lineage>
        <taxon>Bacteria</taxon>
        <taxon>Bacillati</taxon>
        <taxon>Bacillota</taxon>
        <taxon>Bacilli</taxon>
        <taxon>Bacillales</taxon>
        <taxon>Staphylococcaceae</taxon>
        <taxon>Staphylococcus</taxon>
    </lineage>
</organism>
<dbReference type="Pfam" id="PF08279">
    <property type="entry name" value="HTH_11"/>
    <property type="match status" value="1"/>
</dbReference>
<dbReference type="Proteomes" id="UP000538955">
    <property type="component" value="Unassembled WGS sequence"/>
</dbReference>
<feature type="domain" description="PTS EIIB type-2" evidence="5">
    <location>
        <begin position="383"/>
        <end position="478"/>
    </location>
</feature>
<comment type="subunit">
    <text evidence="1">Homodimer or homotrimer. Seems to be a monomer when not phosphorylated.</text>
</comment>
<dbReference type="PANTHER" id="PTHR30185">
    <property type="entry name" value="CRYPTIC BETA-GLUCOSIDE BGL OPERON ANTITERMINATOR"/>
    <property type="match status" value="1"/>
</dbReference>
<feature type="domain" description="PTS EIIA type-2" evidence="4">
    <location>
        <begin position="481"/>
        <end position="625"/>
    </location>
</feature>
<dbReference type="InterPro" id="IPR036634">
    <property type="entry name" value="PRD_sf"/>
</dbReference>
<keyword evidence="2" id="KW-0808">Transferase</keyword>
<dbReference type="Gene3D" id="3.40.50.2300">
    <property type="match status" value="1"/>
</dbReference>
<dbReference type="SUPFAM" id="SSF52794">
    <property type="entry name" value="PTS system IIB component-like"/>
    <property type="match status" value="1"/>
</dbReference>
<evidence type="ECO:0000259" key="4">
    <source>
        <dbReference type="PROSITE" id="PS51094"/>
    </source>
</evidence>
<reference evidence="11 12" key="2">
    <citation type="submission" date="2020-04" db="EMBL/GenBank/DDBJ databases">
        <title>The Epidemiology and Molecular Characteristics of Linezolid-Resistant Staphylococcus capitis in Huashan Hospital, Shanghai.</title>
        <authorList>
            <person name="Ding L."/>
            <person name="Li P."/>
            <person name="Yang Y."/>
            <person name="Lin D."/>
            <person name="Xu X."/>
        </authorList>
    </citation>
    <scope>NUCLEOTIDE SEQUENCE [LARGE SCALE GENOMIC DNA]</scope>
    <source>
        <strain evidence="8 12">12-86</strain>
        <strain evidence="7 11">17-84</strain>
    </source>
</reference>
<proteinExistence type="predicted"/>
<dbReference type="InterPro" id="IPR036390">
    <property type="entry name" value="WH_DNA-bd_sf"/>
</dbReference>
<dbReference type="PROSITE" id="PS51099">
    <property type="entry name" value="PTS_EIIB_TYPE_2"/>
    <property type="match status" value="1"/>
</dbReference>
<dbReference type="PANTHER" id="PTHR30185:SF12">
    <property type="entry name" value="TRANSCRIPTIONAL REGULATOR MANR"/>
    <property type="match status" value="1"/>
</dbReference>
<dbReference type="GO" id="GO:0009401">
    <property type="term" value="P:phosphoenolpyruvate-dependent sugar phosphotransferase system"/>
    <property type="evidence" value="ECO:0007669"/>
    <property type="project" value="InterPro"/>
</dbReference>
<protein>
    <submittedName>
        <fullName evidence="9">PRD domain-containing protein</fullName>
    </submittedName>
</protein>
<name>A0A7Z8E353_STACP</name>
<dbReference type="SUPFAM" id="SSF55804">
    <property type="entry name" value="Phoshotransferase/anion transport protein"/>
    <property type="match status" value="1"/>
</dbReference>
<evidence type="ECO:0000313" key="9">
    <source>
        <dbReference type="EMBL" id="TBW76907.1"/>
    </source>
</evidence>
<dbReference type="EMBL" id="JABBMI010000069">
    <property type="protein sequence ID" value="NMK54972.1"/>
    <property type="molecule type" value="Genomic_DNA"/>
</dbReference>
<dbReference type="PROSITE" id="PS00372">
    <property type="entry name" value="PTS_EIIA_TYPE_2_HIS"/>
    <property type="match status" value="1"/>
</dbReference>
<dbReference type="GO" id="GO:0008982">
    <property type="term" value="F:protein-N(PI)-phosphohistidine-sugar phosphotransferase activity"/>
    <property type="evidence" value="ECO:0007669"/>
    <property type="project" value="InterPro"/>
</dbReference>
<dbReference type="EMBL" id="SCHC01000002">
    <property type="protein sequence ID" value="TBW76907.1"/>
    <property type="molecule type" value="Genomic_DNA"/>
</dbReference>
<dbReference type="InterPro" id="IPR050661">
    <property type="entry name" value="BglG_antiterminators"/>
</dbReference>
<evidence type="ECO:0000313" key="12">
    <source>
        <dbReference type="Proteomes" id="UP000550736"/>
    </source>
</evidence>
<evidence type="ECO:0000256" key="3">
    <source>
        <dbReference type="ARBA" id="ARBA00022737"/>
    </source>
</evidence>
<evidence type="ECO:0000256" key="1">
    <source>
        <dbReference type="ARBA" id="ARBA00011798"/>
    </source>
</evidence>
<dbReference type="EMBL" id="JABBLX010000023">
    <property type="protein sequence ID" value="NMK98097.1"/>
    <property type="molecule type" value="Genomic_DNA"/>
</dbReference>
<keyword evidence="3" id="KW-0677">Repeat</keyword>
<feature type="domain" description="PRD" evidence="6">
    <location>
        <begin position="274"/>
        <end position="381"/>
    </location>
</feature>
<evidence type="ECO:0000256" key="2">
    <source>
        <dbReference type="ARBA" id="ARBA00022679"/>
    </source>
</evidence>
<evidence type="ECO:0000259" key="6">
    <source>
        <dbReference type="PROSITE" id="PS51372"/>
    </source>
</evidence>
<dbReference type="CDD" id="cd05568">
    <property type="entry name" value="PTS_IIB_bgl_like"/>
    <property type="match status" value="1"/>
</dbReference>
<dbReference type="InterPro" id="IPR011608">
    <property type="entry name" value="PRD"/>
</dbReference>
<dbReference type="PROSITE" id="PS51372">
    <property type="entry name" value="PRD_2"/>
    <property type="match status" value="1"/>
</dbReference>
<dbReference type="PROSITE" id="PS51094">
    <property type="entry name" value="PTS_EIIA_TYPE_2"/>
    <property type="match status" value="1"/>
</dbReference>
<evidence type="ECO:0000313" key="7">
    <source>
        <dbReference type="EMBL" id="NMK54972.1"/>
    </source>
</evidence>
<dbReference type="RefSeq" id="WP_030062679.1">
    <property type="nucleotide sequence ID" value="NZ_AP014956.1"/>
</dbReference>
<evidence type="ECO:0000259" key="5">
    <source>
        <dbReference type="PROSITE" id="PS51099"/>
    </source>
</evidence>
<evidence type="ECO:0000313" key="8">
    <source>
        <dbReference type="EMBL" id="NMK98097.1"/>
    </source>
</evidence>
<keyword evidence="11" id="KW-1185">Reference proteome</keyword>
<gene>
    <name evidence="9" type="ORF">EQ811_08595</name>
    <name evidence="8" type="ORF">HHM13_08335</name>
    <name evidence="7" type="ORF">HHM24_09585</name>
</gene>
<sequence>MINRQIKLIQLLINNAQTYISGNEVSAYLNVSNRTVRNDIKVINSTFIDNLIVSVKSRGYQLNLDAYSISFIEGQLNDSILKERKLLITIAYKLLMDHHTYTLSELASHFHLSKADVLDCVTRIQTWCEKFDVTITLKRKQGIIIDASGSDLSNAVLHLNQLSSNEIKVEDLILQELPQGHIQRIHHIIKKHIQASELQTSDNQVRQLLVHLILIIKRSNSEELDWESNPTSLAIARQCIKDINQQLGYQLTDETSQLFSFFISYHFNQFDLSFQQLFIQSYIQRLIQLMETNVDIPFSKDSILKENIYTHFSRTYLRLMRNVYLNNPLTSEIKQLYPFIFNTLYDVIHQLSKDTDIQLSEDEIAFLTIHFQSSIERQMHSTINVVIVCYYGLGVSTLLAERIKKLSPSISIVDTLKLEDVETYDFAQVDLLITTHDIDLSHKRSSHLPKVIQVSPLFSKDDERQVEHVIKTFKNPTLQRDALSPIEFVVESDIEQDEPSIALSIFKRTQEILEEHQTTLDGYIESAMERERQSSTFIGNGMAIPHGNPEKVLKSHVIVYKFKHPIPWKQHDVKLVFFLAIAKKDAQMMKNMIQSLAQLDEHTVDQWCMMENHDFKNKLIAQIRE</sequence>
<dbReference type="InterPro" id="IPR002178">
    <property type="entry name" value="PTS_EIIA_type-2_dom"/>
</dbReference>
<dbReference type="InterPro" id="IPR013011">
    <property type="entry name" value="PTS_EIIB_2"/>
</dbReference>
<dbReference type="Pfam" id="PF00874">
    <property type="entry name" value="PRD"/>
    <property type="match status" value="1"/>
</dbReference>
<dbReference type="InterPro" id="IPR036095">
    <property type="entry name" value="PTS_EIIB-like_sf"/>
</dbReference>